<dbReference type="SUPFAM" id="SSF53448">
    <property type="entry name" value="Nucleotide-diphospho-sugar transferases"/>
    <property type="match status" value="1"/>
</dbReference>
<dbReference type="KEGG" id="poc:NCTC13071_01298"/>
<dbReference type="GO" id="GO:0016757">
    <property type="term" value="F:glycosyltransferase activity"/>
    <property type="evidence" value="ECO:0007669"/>
    <property type="project" value="UniProtKB-KW"/>
</dbReference>
<gene>
    <name evidence="2" type="primary">wbbL_1</name>
    <name evidence="2" type="ORF">NCTC13071_01298</name>
</gene>
<dbReference type="InterPro" id="IPR029044">
    <property type="entry name" value="Nucleotide-diphossugar_trans"/>
</dbReference>
<evidence type="ECO:0000313" key="3">
    <source>
        <dbReference type="Proteomes" id="UP000274578"/>
    </source>
</evidence>
<proteinExistence type="predicted"/>
<feature type="domain" description="Glycosyltransferase 2-like" evidence="1">
    <location>
        <begin position="4"/>
        <end position="186"/>
    </location>
</feature>
<dbReference type="Gene3D" id="3.90.550.10">
    <property type="entry name" value="Spore Coat Polysaccharide Biosynthesis Protein SpsA, Chain A"/>
    <property type="match status" value="1"/>
</dbReference>
<accession>A0A3S4T212</accession>
<sequence>MQLSVIIVSYNVRLYLEQCLCSVCRAIEGLEAEIIVVDNHSKDDSVAYLKPLFPDVQFIQSFHNQGFACANNIGIRQSRGEYVLLLNPDTIVGEDVLKDALAFMQQHPEAGSAGVCMLKADGKPALESRRGLPTPMTAFYKMTGLCRLFPNNNRLAHYYMGGIPWNDARQIEVVSGAFCLLRREALLQVGLLDEDYFMYGEDIELSYQLLHNGWQNWYLPLYILHYKGESTAKTSFRYVHVFYKAMLIFIRKHYSAASLIGMPLKFAIFFKALAAMFHQLISMILRAFNLSSKHQKDDSCYIFIGCEAMLDACRKLAINNGLKARFIEGNQTSMPSVSLEEACQRFYLVYDMEVFSYAYVLKDMVLRADERCSLGTYRRKTLITAEEIIYEGG</sequence>
<evidence type="ECO:0000259" key="1">
    <source>
        <dbReference type="Pfam" id="PF00535"/>
    </source>
</evidence>
<reference evidence="2 3" key="1">
    <citation type="submission" date="2018-12" db="EMBL/GenBank/DDBJ databases">
        <authorList>
            <consortium name="Pathogen Informatics"/>
        </authorList>
    </citation>
    <scope>NUCLEOTIDE SEQUENCE [LARGE SCALE GENOMIC DNA]</scope>
    <source>
        <strain evidence="2 3">NCTC13071</strain>
    </source>
</reference>
<dbReference type="PANTHER" id="PTHR43179:SF7">
    <property type="entry name" value="RHAMNOSYLTRANSFERASE WBBL"/>
    <property type="match status" value="1"/>
</dbReference>
<dbReference type="RefSeq" id="WP_018920082.1">
    <property type="nucleotide sequence ID" value="NZ_LR134384.1"/>
</dbReference>
<keyword evidence="2" id="KW-0808">Transferase</keyword>
<dbReference type="PANTHER" id="PTHR43179">
    <property type="entry name" value="RHAMNOSYLTRANSFERASE WBBL"/>
    <property type="match status" value="1"/>
</dbReference>
<name>A0A3S4T212_9BACT</name>
<dbReference type="AlphaFoldDB" id="A0A3S4T212"/>
<dbReference type="GeneID" id="85012144"/>
<evidence type="ECO:0000313" key="2">
    <source>
        <dbReference type="EMBL" id="VEH15300.1"/>
    </source>
</evidence>
<dbReference type="Proteomes" id="UP000274578">
    <property type="component" value="Chromosome 1"/>
</dbReference>
<protein>
    <submittedName>
        <fullName evidence="2">dTDP-Rha:alpha-D-GlcNAc-pyrophosphate polyprenol, alpha-3-L-rhamnosyltransferase</fullName>
        <ecNumber evidence="2">2.4.-.-</ecNumber>
    </submittedName>
</protein>
<dbReference type="Pfam" id="PF00535">
    <property type="entry name" value="Glycos_transf_2"/>
    <property type="match status" value="1"/>
</dbReference>
<organism evidence="2 3">
    <name type="scientific">Segatella oris</name>
    <dbReference type="NCBI Taxonomy" id="28135"/>
    <lineage>
        <taxon>Bacteria</taxon>
        <taxon>Pseudomonadati</taxon>
        <taxon>Bacteroidota</taxon>
        <taxon>Bacteroidia</taxon>
        <taxon>Bacteroidales</taxon>
        <taxon>Prevotellaceae</taxon>
        <taxon>Segatella</taxon>
    </lineage>
</organism>
<dbReference type="EC" id="2.4.-.-" evidence="2"/>
<dbReference type="EMBL" id="LR134384">
    <property type="protein sequence ID" value="VEH15300.1"/>
    <property type="molecule type" value="Genomic_DNA"/>
</dbReference>
<dbReference type="CDD" id="cd04186">
    <property type="entry name" value="GT_2_like_c"/>
    <property type="match status" value="1"/>
</dbReference>
<keyword evidence="2" id="KW-0328">Glycosyltransferase</keyword>
<dbReference type="InterPro" id="IPR001173">
    <property type="entry name" value="Glyco_trans_2-like"/>
</dbReference>